<protein>
    <recommendedName>
        <fullName evidence="6">TonB-dependent receptor</fullName>
    </recommendedName>
</protein>
<evidence type="ECO:0000256" key="2">
    <source>
        <dbReference type="ARBA" id="ARBA00023136"/>
    </source>
</evidence>
<name>A0ABY5A1E3_9CAUL</name>
<dbReference type="InterPro" id="IPR036942">
    <property type="entry name" value="Beta-barrel_TonB_sf"/>
</dbReference>
<evidence type="ECO:0000256" key="1">
    <source>
        <dbReference type="ARBA" id="ARBA00004442"/>
    </source>
</evidence>
<comment type="subcellular location">
    <subcellularLocation>
        <location evidence="1">Cell outer membrane</location>
    </subcellularLocation>
</comment>
<reference evidence="4 5" key="1">
    <citation type="submission" date="2022-04" db="EMBL/GenBank/DDBJ databases">
        <title>Genome sequence of soybean root-associated Caulobacter segnis RL271.</title>
        <authorList>
            <person name="Longley R."/>
            <person name="Bonito G."/>
            <person name="Trigodet F."/>
            <person name="Crosson S."/>
            <person name="Fiebig A."/>
        </authorList>
    </citation>
    <scope>NUCLEOTIDE SEQUENCE [LARGE SCALE GENOMIC DNA]</scope>
    <source>
        <strain evidence="4 5">RL271</strain>
    </source>
</reference>
<evidence type="ECO:0000313" key="4">
    <source>
        <dbReference type="EMBL" id="USQ98052.1"/>
    </source>
</evidence>
<gene>
    <name evidence="4" type="ORF">MZV50_11145</name>
</gene>
<keyword evidence="3" id="KW-0998">Cell outer membrane</keyword>
<accession>A0ABY5A1E3</accession>
<keyword evidence="5" id="KW-1185">Reference proteome</keyword>
<dbReference type="Proteomes" id="UP001057520">
    <property type="component" value="Chromosome"/>
</dbReference>
<organism evidence="4 5">
    <name type="scientific">Caulobacter segnis</name>
    <dbReference type="NCBI Taxonomy" id="88688"/>
    <lineage>
        <taxon>Bacteria</taxon>
        <taxon>Pseudomonadati</taxon>
        <taxon>Pseudomonadota</taxon>
        <taxon>Alphaproteobacteria</taxon>
        <taxon>Caulobacterales</taxon>
        <taxon>Caulobacteraceae</taxon>
        <taxon>Caulobacter</taxon>
    </lineage>
</organism>
<evidence type="ECO:0000313" key="5">
    <source>
        <dbReference type="Proteomes" id="UP001057520"/>
    </source>
</evidence>
<proteinExistence type="predicted"/>
<evidence type="ECO:0000256" key="3">
    <source>
        <dbReference type="ARBA" id="ARBA00023237"/>
    </source>
</evidence>
<evidence type="ECO:0008006" key="6">
    <source>
        <dbReference type="Google" id="ProtNLM"/>
    </source>
</evidence>
<dbReference type="EMBL" id="CP096040">
    <property type="protein sequence ID" value="USQ98052.1"/>
    <property type="molecule type" value="Genomic_DNA"/>
</dbReference>
<dbReference type="Gene3D" id="2.40.170.20">
    <property type="entry name" value="TonB-dependent receptor, beta-barrel domain"/>
    <property type="match status" value="1"/>
</dbReference>
<sequence>MVTATRQATNQQATPIAITAVTSKQASNFAPSDCTTGHQGGDDVRAVKGSLLIAPNDRVRLTVSADYTHDQSENPADQLLSVTGPGSTNLQAEAGYFGIAYDSRFVTGNPFTTYATYTDPVGSGVVIPGSTFHNGLVNRGGAKFSPINDLQNRGVSGPSRHSATVA</sequence>
<keyword evidence="2" id="KW-0472">Membrane</keyword>